<dbReference type="InterPro" id="IPR052339">
    <property type="entry name" value="Fe-S_Maturation_MIP18"/>
</dbReference>
<organism evidence="3 4">
    <name type="scientific">Novispirillum itersonii</name>
    <name type="common">Aquaspirillum itersonii</name>
    <dbReference type="NCBI Taxonomy" id="189"/>
    <lineage>
        <taxon>Bacteria</taxon>
        <taxon>Pseudomonadati</taxon>
        <taxon>Pseudomonadota</taxon>
        <taxon>Alphaproteobacteria</taxon>
        <taxon>Rhodospirillales</taxon>
        <taxon>Novispirillaceae</taxon>
        <taxon>Novispirillum</taxon>
    </lineage>
</organism>
<dbReference type="Proteomes" id="UP000544872">
    <property type="component" value="Unassembled WGS sequence"/>
</dbReference>
<gene>
    <name evidence="3" type="ORF">FHS48_003841</name>
</gene>
<dbReference type="Pfam" id="PF23451">
    <property type="entry name" value="Zn_ribbon_PaaD"/>
    <property type="match status" value="1"/>
</dbReference>
<proteinExistence type="predicted"/>
<dbReference type="InterPro" id="IPR011883">
    <property type="entry name" value="PaaD-like"/>
</dbReference>
<protein>
    <submittedName>
        <fullName evidence="3">Ring-1,2-phenylacetyl-CoA epoxidase subunit PaaD</fullName>
    </submittedName>
</protein>
<dbReference type="NCBIfam" id="TIGR02159">
    <property type="entry name" value="PA_CoA_Oxy4"/>
    <property type="match status" value="1"/>
</dbReference>
<evidence type="ECO:0000313" key="4">
    <source>
        <dbReference type="Proteomes" id="UP000544872"/>
    </source>
</evidence>
<dbReference type="RefSeq" id="WP_184266295.1">
    <property type="nucleotide sequence ID" value="NZ_JACIIX010000023.1"/>
</dbReference>
<dbReference type="PANTHER" id="PTHR42831">
    <property type="entry name" value="FE-S PROTEIN MATURATION AUXILIARY FACTOR YITW"/>
    <property type="match status" value="1"/>
</dbReference>
<comment type="caution">
    <text evidence="3">The sequence shown here is derived from an EMBL/GenBank/DDBJ whole genome shotgun (WGS) entry which is preliminary data.</text>
</comment>
<dbReference type="PANTHER" id="PTHR42831:SF3">
    <property type="entry name" value="1,2-PHENYLACETYL-COA EPOXIDASE, SUBUNIT D-RELATED"/>
    <property type="match status" value="1"/>
</dbReference>
<evidence type="ECO:0000259" key="1">
    <source>
        <dbReference type="Pfam" id="PF01883"/>
    </source>
</evidence>
<feature type="domain" description="MIP18 family-like" evidence="1">
    <location>
        <begin position="15"/>
        <end position="76"/>
    </location>
</feature>
<accession>A0A7X0DQL6</accession>
<dbReference type="InterPro" id="IPR034904">
    <property type="entry name" value="FSCA_dom_sf"/>
</dbReference>
<reference evidence="3 4" key="1">
    <citation type="submission" date="2020-08" db="EMBL/GenBank/DDBJ databases">
        <title>Genomic Encyclopedia of Type Strains, Phase IV (KMG-IV): sequencing the most valuable type-strain genomes for metagenomic binning, comparative biology and taxonomic classification.</title>
        <authorList>
            <person name="Goeker M."/>
        </authorList>
    </citation>
    <scope>NUCLEOTIDE SEQUENCE [LARGE SCALE GENOMIC DNA]</scope>
    <source>
        <strain evidence="3 4">DSM 11590</strain>
    </source>
</reference>
<keyword evidence="4" id="KW-1185">Reference proteome</keyword>
<sequence length="168" mass="17982">MVTPVLSGDQVALDRAWQALCAVPDPEIPLLSIVDLGVVRAVAAEGTRVSADLTPTYSGCPAVSVIELDAETALRSAGFAEVVIRRVLAPAWTTDWITETGRQRLREAGIAPPEGSGRSALLGHPAQVTCPHCGSAQTEQLSEFGSTACKALWRCRDCREPFDYFKCI</sequence>
<dbReference type="AlphaFoldDB" id="A0A7X0DQL6"/>
<dbReference type="InterPro" id="IPR056572">
    <property type="entry name" value="Zn_ribbon_PaaD"/>
</dbReference>
<dbReference type="Pfam" id="PF01883">
    <property type="entry name" value="FeS_assembly_P"/>
    <property type="match status" value="1"/>
</dbReference>
<dbReference type="InterPro" id="IPR002744">
    <property type="entry name" value="MIP18-like"/>
</dbReference>
<evidence type="ECO:0000259" key="2">
    <source>
        <dbReference type="Pfam" id="PF23451"/>
    </source>
</evidence>
<dbReference type="Gene3D" id="3.30.300.130">
    <property type="entry name" value="Fe-S cluster assembly (FSCA)"/>
    <property type="match status" value="1"/>
</dbReference>
<dbReference type="SUPFAM" id="SSF117916">
    <property type="entry name" value="Fe-S cluster assembly (FSCA) domain-like"/>
    <property type="match status" value="1"/>
</dbReference>
<dbReference type="EMBL" id="JACIIX010000023">
    <property type="protein sequence ID" value="MBB6212387.1"/>
    <property type="molecule type" value="Genomic_DNA"/>
</dbReference>
<feature type="domain" description="PaaD zinc beta ribbon" evidence="2">
    <location>
        <begin position="120"/>
        <end position="166"/>
    </location>
</feature>
<name>A0A7X0DQL6_NOVIT</name>
<evidence type="ECO:0000313" key="3">
    <source>
        <dbReference type="EMBL" id="MBB6212387.1"/>
    </source>
</evidence>